<proteinExistence type="predicted"/>
<evidence type="ECO:0000259" key="1">
    <source>
        <dbReference type="PROSITE" id="PS51186"/>
    </source>
</evidence>
<dbReference type="GO" id="GO:0016747">
    <property type="term" value="F:acyltransferase activity, transferring groups other than amino-acyl groups"/>
    <property type="evidence" value="ECO:0007669"/>
    <property type="project" value="InterPro"/>
</dbReference>
<feature type="domain" description="N-acetyltransferase" evidence="1">
    <location>
        <begin position="1"/>
        <end position="138"/>
    </location>
</feature>
<dbReference type="RefSeq" id="WP_093887541.1">
    <property type="nucleotide sequence ID" value="NZ_FOQY01000008.1"/>
</dbReference>
<organism evidence="2 3">
    <name type="scientific">Streptosporangium canum</name>
    <dbReference type="NCBI Taxonomy" id="324952"/>
    <lineage>
        <taxon>Bacteria</taxon>
        <taxon>Bacillati</taxon>
        <taxon>Actinomycetota</taxon>
        <taxon>Actinomycetes</taxon>
        <taxon>Streptosporangiales</taxon>
        <taxon>Streptosporangiaceae</taxon>
        <taxon>Streptosporangium</taxon>
    </lineage>
</organism>
<dbReference type="GeneID" id="96298694"/>
<dbReference type="Proteomes" id="UP000199111">
    <property type="component" value="Unassembled WGS sequence"/>
</dbReference>
<sequence length="273" mass="28979">MIIRELTPDDLDACLRLAADRQWSREERKWLFLLQGGEGYGMVDPGGELVATAILTRYGARTAAISMVLVASRHGRRGLGGRLIGHVLDQARGATVFLNATATGRPLYERLGFRVTSPVAMHLGTFTGQAAGASRPASPEDLKAIADLDAEVVGADRSALLTRLFGFAEQIRVIEDGGVVTGYAGMWRNVGNTVVGPVIAADPADARRLIADLASQVGGPARIEVEESRRELAGWLTGHGMAAGMRTSDMVAGTEPLPGDRTRFFAPVMSALG</sequence>
<dbReference type="PANTHER" id="PTHR47237:SF2">
    <property type="entry name" value="BLL4206 PROTEIN"/>
    <property type="match status" value="1"/>
</dbReference>
<dbReference type="InterPro" id="IPR016181">
    <property type="entry name" value="Acyl_CoA_acyltransferase"/>
</dbReference>
<keyword evidence="2" id="KW-0808">Transferase</keyword>
<evidence type="ECO:0000313" key="2">
    <source>
        <dbReference type="EMBL" id="SFJ37577.1"/>
    </source>
</evidence>
<name>A0A1I3QWQ6_9ACTN</name>
<dbReference type="EMBL" id="FOQY01000008">
    <property type="protein sequence ID" value="SFJ37577.1"/>
    <property type="molecule type" value="Genomic_DNA"/>
</dbReference>
<protein>
    <submittedName>
        <fullName evidence="2">Acetyltransferase (GNAT) domain-containing protein</fullName>
    </submittedName>
</protein>
<dbReference type="AlphaFoldDB" id="A0A1I3QWQ6"/>
<dbReference type="Gene3D" id="3.40.630.90">
    <property type="match status" value="1"/>
</dbReference>
<keyword evidence="3" id="KW-1185">Reference proteome</keyword>
<dbReference type="Pfam" id="PF18014">
    <property type="entry name" value="Acetyltransf_18"/>
    <property type="match status" value="1"/>
</dbReference>
<dbReference type="Gene3D" id="3.40.630.30">
    <property type="match status" value="1"/>
</dbReference>
<dbReference type="Pfam" id="PF00583">
    <property type="entry name" value="Acetyltransf_1"/>
    <property type="match status" value="1"/>
</dbReference>
<accession>A0A1I3QWQ6</accession>
<dbReference type="InterPro" id="IPR041496">
    <property type="entry name" value="YitH/HolE_GNAT"/>
</dbReference>
<dbReference type="InterPro" id="IPR052729">
    <property type="entry name" value="Acyl/Acetyltrans_Enzymes"/>
</dbReference>
<dbReference type="PANTHER" id="PTHR47237">
    <property type="entry name" value="SLL0310 PROTEIN"/>
    <property type="match status" value="1"/>
</dbReference>
<reference evidence="3" key="1">
    <citation type="submission" date="2016-10" db="EMBL/GenBank/DDBJ databases">
        <authorList>
            <person name="Varghese N."/>
            <person name="Submissions S."/>
        </authorList>
    </citation>
    <scope>NUCLEOTIDE SEQUENCE [LARGE SCALE GENOMIC DNA]</scope>
    <source>
        <strain evidence="3">CGMCC 4.2126</strain>
    </source>
</reference>
<dbReference type="SUPFAM" id="SSF55729">
    <property type="entry name" value="Acyl-CoA N-acyltransferases (Nat)"/>
    <property type="match status" value="1"/>
</dbReference>
<dbReference type="PROSITE" id="PS51186">
    <property type="entry name" value="GNAT"/>
    <property type="match status" value="1"/>
</dbReference>
<gene>
    <name evidence="2" type="ORF">SAMN05216275_108165</name>
</gene>
<evidence type="ECO:0000313" key="3">
    <source>
        <dbReference type="Proteomes" id="UP000199111"/>
    </source>
</evidence>
<dbReference type="InterPro" id="IPR000182">
    <property type="entry name" value="GNAT_dom"/>
</dbReference>